<feature type="region of interest" description="Disordered" evidence="10">
    <location>
        <begin position="208"/>
        <end position="263"/>
    </location>
</feature>
<evidence type="ECO:0000256" key="9">
    <source>
        <dbReference type="ARBA" id="ARBA00023887"/>
    </source>
</evidence>
<evidence type="ECO:0000256" key="3">
    <source>
        <dbReference type="ARBA" id="ARBA00022763"/>
    </source>
</evidence>
<keyword evidence="13" id="KW-1185">Reference proteome</keyword>
<dbReference type="InterPro" id="IPR051536">
    <property type="entry name" value="UDG_Type-4/5"/>
</dbReference>
<dbReference type="AlphaFoldDB" id="K6PZP9"/>
<dbReference type="GO" id="GO:0046872">
    <property type="term" value="F:metal ion binding"/>
    <property type="evidence" value="ECO:0007669"/>
    <property type="project" value="UniProtKB-KW"/>
</dbReference>
<dbReference type="Pfam" id="PF03167">
    <property type="entry name" value="UDG"/>
    <property type="match status" value="1"/>
</dbReference>
<dbReference type="GO" id="GO:0004844">
    <property type="term" value="F:uracil DNA N-glycosylase activity"/>
    <property type="evidence" value="ECO:0007669"/>
    <property type="project" value="InterPro"/>
</dbReference>
<reference evidence="12" key="1">
    <citation type="submission" date="2010-10" db="EMBL/GenBank/DDBJ databases">
        <authorList>
            <consortium name="US DOE Joint Genome Institute (JGI-PGF)"/>
            <person name="Lucas S."/>
            <person name="Copeland A."/>
            <person name="Lapidus A."/>
            <person name="Bruce D."/>
            <person name="Goodwin L."/>
            <person name="Pitluck S."/>
            <person name="Kyrpides N."/>
            <person name="Mavromatis K."/>
            <person name="Detter J.C."/>
            <person name="Han C."/>
            <person name="Land M."/>
            <person name="Hauser L."/>
            <person name="Markowitz V."/>
            <person name="Cheng J.-F."/>
            <person name="Hugenholtz P."/>
            <person name="Woyke T."/>
            <person name="Wu D."/>
            <person name="Pukall R."/>
            <person name="Wahrenburg C."/>
            <person name="Brambilla E."/>
            <person name="Klenk H.-P."/>
            <person name="Eisen J.A."/>
        </authorList>
    </citation>
    <scope>NUCLEOTIDE SEQUENCE [LARGE SCALE GENOMIC DNA]</scope>
    <source>
        <strain evidence="12">DSM 13965</strain>
    </source>
</reference>
<dbReference type="EMBL" id="AENY02000003">
    <property type="protein sequence ID" value="EKP94288.1"/>
    <property type="molecule type" value="Genomic_DNA"/>
</dbReference>
<evidence type="ECO:0000256" key="6">
    <source>
        <dbReference type="ARBA" id="ARBA00023014"/>
    </source>
</evidence>
<evidence type="ECO:0000313" key="12">
    <source>
        <dbReference type="EMBL" id="EKP94288.1"/>
    </source>
</evidence>
<dbReference type="SMART" id="SM00987">
    <property type="entry name" value="UreE_C"/>
    <property type="match status" value="1"/>
</dbReference>
<dbReference type="PANTHER" id="PTHR33693:SF3">
    <property type="entry name" value="TYPE-5 URACIL-DNA GLYCOSYLASE"/>
    <property type="match status" value="1"/>
</dbReference>
<dbReference type="GO" id="GO:0051539">
    <property type="term" value="F:4 iron, 4 sulfur cluster binding"/>
    <property type="evidence" value="ECO:0007669"/>
    <property type="project" value="UniProtKB-KW"/>
</dbReference>
<dbReference type="STRING" id="867903.ThesuDRAFT_02021"/>
<evidence type="ECO:0000256" key="7">
    <source>
        <dbReference type="ARBA" id="ARBA00023204"/>
    </source>
</evidence>
<dbReference type="GO" id="GO:0006284">
    <property type="term" value="P:base-excision repair"/>
    <property type="evidence" value="ECO:0007669"/>
    <property type="project" value="InterPro"/>
</dbReference>
<evidence type="ECO:0000256" key="8">
    <source>
        <dbReference type="ARBA" id="ARBA00023779"/>
    </source>
</evidence>
<evidence type="ECO:0000256" key="5">
    <source>
        <dbReference type="ARBA" id="ARBA00023004"/>
    </source>
</evidence>
<dbReference type="CDD" id="cd10031">
    <property type="entry name" value="UDG-F5_TTUDGB_like"/>
    <property type="match status" value="1"/>
</dbReference>
<sequence length="320" mass="34436">MNGSQRQPGTVPAAAAVPPCDPVAAAGDAAAAIARIHQDIVACRRCPRLVAYTAQVARTRRRAYRDWDYWGRPVPGFGDPQARLLVVGLAPAAHGANRTGRMFTGDSSGDWLYRALYRAGFASQPTATHRDDGLRLHGAYITAACRCAPPDNKPSREELAACSAFLRRELDVLWPGVRVIVCLGQIAFDAVLRQVRDRGLGWPVEVPPGAGALAGTNRPRPVRPRFRHGGEYRWPAPSRVPTAEDSGDPGDPATPGERPPLPLPVLLASYHPSRQNTQTGRLTEAMFDAVFRRARELVDGGYLPAAPAPAAPGESRREGA</sequence>
<dbReference type="InterPro" id="IPR044147">
    <property type="entry name" value="UdgB-like"/>
</dbReference>
<keyword evidence="3" id="KW-0227">DNA damage</keyword>
<dbReference type="PANTHER" id="PTHR33693">
    <property type="entry name" value="TYPE-5 URACIL-DNA GLYCOSYLASE"/>
    <property type="match status" value="1"/>
</dbReference>
<comment type="caution">
    <text evidence="12">The sequence shown here is derived from an EMBL/GenBank/DDBJ whole genome shotgun (WGS) entry which is preliminary data.</text>
</comment>
<accession>K6PZP9</accession>
<keyword evidence="1" id="KW-0004">4Fe-4S</keyword>
<gene>
    <name evidence="12" type="ORF">ThesuDRAFT_02021</name>
</gene>
<keyword evidence="4" id="KW-0378">Hydrolase</keyword>
<evidence type="ECO:0000256" key="2">
    <source>
        <dbReference type="ARBA" id="ARBA00022723"/>
    </source>
</evidence>
<dbReference type="Gene3D" id="3.40.470.10">
    <property type="entry name" value="Uracil-DNA glycosylase-like domain"/>
    <property type="match status" value="1"/>
</dbReference>
<dbReference type="HOGENOM" id="CLU_083279_0_0_9"/>
<dbReference type="SUPFAM" id="SSF52141">
    <property type="entry name" value="Uracil-DNA glycosylase-like"/>
    <property type="match status" value="1"/>
</dbReference>
<dbReference type="eggNOG" id="COG1573">
    <property type="taxonomic scope" value="Bacteria"/>
</dbReference>
<organism evidence="12 13">
    <name type="scientific">Thermaerobacter subterraneus DSM 13965</name>
    <dbReference type="NCBI Taxonomy" id="867903"/>
    <lineage>
        <taxon>Bacteria</taxon>
        <taxon>Bacillati</taxon>
        <taxon>Bacillota</taxon>
        <taxon>Clostridia</taxon>
        <taxon>Eubacteriales</taxon>
        <taxon>Clostridiales Family XVII. Incertae Sedis</taxon>
        <taxon>Thermaerobacter</taxon>
    </lineage>
</organism>
<dbReference type="InterPro" id="IPR005122">
    <property type="entry name" value="Uracil-DNA_glycosylase-like"/>
</dbReference>
<feature type="domain" description="Uracil-DNA glycosylase-like" evidence="11">
    <location>
        <begin position="75"/>
        <end position="291"/>
    </location>
</feature>
<dbReference type="GO" id="GO:0033958">
    <property type="term" value="F:DNA-deoxyinosine glycosylase activity"/>
    <property type="evidence" value="ECO:0007669"/>
    <property type="project" value="InterPro"/>
</dbReference>
<evidence type="ECO:0000259" key="11">
    <source>
        <dbReference type="SMART" id="SM00986"/>
    </source>
</evidence>
<dbReference type="InterPro" id="IPR036895">
    <property type="entry name" value="Uracil-DNA_glycosylase-like_sf"/>
</dbReference>
<protein>
    <recommendedName>
        <fullName evidence="9">Type-5 uracil-DNA glycosylase</fullName>
    </recommendedName>
</protein>
<evidence type="ECO:0000256" key="10">
    <source>
        <dbReference type="SAM" id="MobiDB-lite"/>
    </source>
</evidence>
<proteinExistence type="inferred from homology"/>
<dbReference type="OrthoDB" id="5290748at2"/>
<name>K6PZP9_9FIRM</name>
<keyword evidence="2" id="KW-0479">Metal-binding</keyword>
<comment type="similarity">
    <text evidence="8">Belongs to the uracil-DNA glycosylase (UDG) superfamily. Type 5 (UDGb) family.</text>
</comment>
<dbReference type="RefSeq" id="WP_006904302.1">
    <property type="nucleotide sequence ID" value="NZ_JH976535.1"/>
</dbReference>
<dbReference type="SMART" id="SM00986">
    <property type="entry name" value="UDG"/>
    <property type="match status" value="1"/>
</dbReference>
<keyword evidence="7" id="KW-0234">DNA repair</keyword>
<reference evidence="12" key="2">
    <citation type="submission" date="2012-10" db="EMBL/GenBank/DDBJ databases">
        <title>Improved high-quality draft of Thermaerobacter subterraneus C21, DSM 13965.</title>
        <authorList>
            <consortium name="DOE Joint Genome Institute"/>
            <person name="Eisen J."/>
            <person name="Huntemann M."/>
            <person name="Wei C.-L."/>
            <person name="Han J."/>
            <person name="Detter J.C."/>
            <person name="Han C."/>
            <person name="Tapia R."/>
            <person name="Chen A."/>
            <person name="Kyrpides N."/>
            <person name="Mavromatis K."/>
            <person name="Markowitz V."/>
            <person name="Szeto E."/>
            <person name="Ivanova N."/>
            <person name="Mikhailova N."/>
            <person name="Ovchinnikova G."/>
            <person name="Pagani I."/>
            <person name="Pati A."/>
            <person name="Goodwin L."/>
            <person name="Nordberg H.P."/>
            <person name="Cantor M.N."/>
            <person name="Hua S.X."/>
            <person name="Woyke T."/>
            <person name="Eisen J."/>
            <person name="Klenk H.-P."/>
        </authorList>
    </citation>
    <scope>NUCLEOTIDE SEQUENCE [LARGE SCALE GENOMIC DNA]</scope>
    <source>
        <strain evidence="12">DSM 13965</strain>
    </source>
</reference>
<evidence type="ECO:0000256" key="4">
    <source>
        <dbReference type="ARBA" id="ARBA00022801"/>
    </source>
</evidence>
<evidence type="ECO:0000256" key="1">
    <source>
        <dbReference type="ARBA" id="ARBA00022485"/>
    </source>
</evidence>
<keyword evidence="6" id="KW-0411">Iron-sulfur</keyword>
<dbReference type="Proteomes" id="UP000005710">
    <property type="component" value="Unassembled WGS sequence"/>
</dbReference>
<evidence type="ECO:0000313" key="13">
    <source>
        <dbReference type="Proteomes" id="UP000005710"/>
    </source>
</evidence>
<keyword evidence="5" id="KW-0408">Iron</keyword>